<name>A0A7G5IF44_9SPHN</name>
<dbReference type="AlphaFoldDB" id="A0A7G5IF44"/>
<reference evidence="1 2" key="1">
    <citation type="submission" date="2020-07" db="EMBL/GenBank/DDBJ databases">
        <title>Complete genome sequence for Sandaracinobacter sp. M6.</title>
        <authorList>
            <person name="Tang Y."/>
            <person name="Liu Q."/>
            <person name="Guo Z."/>
            <person name="Lei P."/>
            <person name="Huang B."/>
        </authorList>
    </citation>
    <scope>NUCLEOTIDE SEQUENCE [LARGE SCALE GENOMIC DNA]</scope>
    <source>
        <strain evidence="1 2">M6</strain>
    </source>
</reference>
<keyword evidence="2" id="KW-1185">Reference proteome</keyword>
<dbReference type="InterPro" id="IPR003772">
    <property type="entry name" value="YceD"/>
</dbReference>
<dbReference type="RefSeq" id="WP_182294831.1">
    <property type="nucleotide sequence ID" value="NZ_CP059851.1"/>
</dbReference>
<accession>A0A7G5IF44</accession>
<dbReference type="Proteomes" id="UP000515292">
    <property type="component" value="Chromosome"/>
</dbReference>
<dbReference type="KEGG" id="sand:H3309_11445"/>
<dbReference type="EMBL" id="CP059851">
    <property type="protein sequence ID" value="QMW21986.1"/>
    <property type="molecule type" value="Genomic_DNA"/>
</dbReference>
<dbReference type="Pfam" id="PF02620">
    <property type="entry name" value="YceD"/>
    <property type="match status" value="1"/>
</dbReference>
<proteinExistence type="predicted"/>
<evidence type="ECO:0000313" key="1">
    <source>
        <dbReference type="EMBL" id="QMW21986.1"/>
    </source>
</evidence>
<sequence>MGDFELRVPLERLGATAQPYRMAADDRQRAALAARYDLIALERLEAVLEVARTADGAVATGRVTGRAVQACVVSGEPVVAEVDEAVSLRFAVLAPGEEVELADDELDVVPIEGGAIDLGAAVAETLLLALPAFPRADEAVLAGVRRRLLSEEEAAAQIERDRLAASPFAKLKR</sequence>
<protein>
    <submittedName>
        <fullName evidence="1">DUF177 domain-containing protein</fullName>
    </submittedName>
</protein>
<organism evidence="1 2">
    <name type="scientific">Sandaracinobacteroides saxicola</name>
    <dbReference type="NCBI Taxonomy" id="2759707"/>
    <lineage>
        <taxon>Bacteria</taxon>
        <taxon>Pseudomonadati</taxon>
        <taxon>Pseudomonadota</taxon>
        <taxon>Alphaproteobacteria</taxon>
        <taxon>Sphingomonadales</taxon>
        <taxon>Sphingosinicellaceae</taxon>
        <taxon>Sandaracinobacteroides</taxon>
    </lineage>
</organism>
<gene>
    <name evidence="1" type="ORF">H3309_11445</name>
</gene>
<evidence type="ECO:0000313" key="2">
    <source>
        <dbReference type="Proteomes" id="UP000515292"/>
    </source>
</evidence>